<name>X1J2M8_9ZZZZ</name>
<evidence type="ECO:0000313" key="1">
    <source>
        <dbReference type="EMBL" id="GAH88242.1"/>
    </source>
</evidence>
<dbReference type="EMBL" id="BARU01042779">
    <property type="protein sequence ID" value="GAH88242.1"/>
    <property type="molecule type" value="Genomic_DNA"/>
</dbReference>
<reference evidence="1" key="1">
    <citation type="journal article" date="2014" name="Front. Microbiol.">
        <title>High frequency of phylogenetically diverse reductive dehalogenase-homologous genes in deep subseafloor sedimentary metagenomes.</title>
        <authorList>
            <person name="Kawai M."/>
            <person name="Futagami T."/>
            <person name="Toyoda A."/>
            <person name="Takaki Y."/>
            <person name="Nishi S."/>
            <person name="Hori S."/>
            <person name="Arai W."/>
            <person name="Tsubouchi T."/>
            <person name="Morono Y."/>
            <person name="Uchiyama I."/>
            <person name="Ito T."/>
            <person name="Fujiyama A."/>
            <person name="Inagaki F."/>
            <person name="Takami H."/>
        </authorList>
    </citation>
    <scope>NUCLEOTIDE SEQUENCE</scope>
    <source>
        <strain evidence="1">Expedition CK06-06</strain>
    </source>
</reference>
<organism evidence="1">
    <name type="scientific">marine sediment metagenome</name>
    <dbReference type="NCBI Taxonomy" id="412755"/>
    <lineage>
        <taxon>unclassified sequences</taxon>
        <taxon>metagenomes</taxon>
        <taxon>ecological metagenomes</taxon>
    </lineage>
</organism>
<comment type="caution">
    <text evidence="1">The sequence shown here is derived from an EMBL/GenBank/DDBJ whole genome shotgun (WGS) entry which is preliminary data.</text>
</comment>
<accession>X1J2M8</accession>
<feature type="non-terminal residue" evidence="1">
    <location>
        <position position="85"/>
    </location>
</feature>
<sequence length="85" mass="9514">MNYRRATLLAEKNLVGTGTEVMEIVTRQPISRIHLAWRVGRTVSEGMTSYPHTDIVRIEVVDGSDVLHSLDGGQNQAVCIYDRLC</sequence>
<protein>
    <submittedName>
        <fullName evidence="1">Uncharacterized protein</fullName>
    </submittedName>
</protein>
<proteinExistence type="predicted"/>
<dbReference type="AlphaFoldDB" id="X1J2M8"/>
<gene>
    <name evidence="1" type="ORF">S03H2_65660</name>
</gene>